<sequence length="74" mass="9127">MKRNQSPWESPAYSHPNNSESRTLFLPRTTEKYEATQEDICTTRRGHVQFTDQQWKELYGYVIRERERRFVWFL</sequence>
<feature type="region of interest" description="Disordered" evidence="1">
    <location>
        <begin position="1"/>
        <end position="22"/>
    </location>
</feature>
<evidence type="ECO:0000313" key="2">
    <source>
        <dbReference type="EMBL" id="KCW69210.1"/>
    </source>
</evidence>
<dbReference type="InParanoid" id="A0A059BU90"/>
<proteinExistence type="predicted"/>
<reference evidence="2" key="1">
    <citation type="submission" date="2013-07" db="EMBL/GenBank/DDBJ databases">
        <title>The genome of Eucalyptus grandis.</title>
        <authorList>
            <person name="Schmutz J."/>
            <person name="Hayes R."/>
            <person name="Myburg A."/>
            <person name="Tuskan G."/>
            <person name="Grattapaglia D."/>
            <person name="Rokhsar D.S."/>
        </authorList>
    </citation>
    <scope>NUCLEOTIDE SEQUENCE</scope>
    <source>
        <tissue evidence="2">Leaf extractions</tissue>
    </source>
</reference>
<gene>
    <name evidence="2" type="ORF">EUGRSUZ_F02726</name>
</gene>
<dbReference type="AlphaFoldDB" id="A0A059BU90"/>
<dbReference type="Gramene" id="KCW69210">
    <property type="protein sequence ID" value="KCW69210"/>
    <property type="gene ID" value="EUGRSUZ_F02726"/>
</dbReference>
<name>A0A059BU90_EUCGR</name>
<organism evidence="2">
    <name type="scientific">Eucalyptus grandis</name>
    <name type="common">Flooded gum</name>
    <dbReference type="NCBI Taxonomy" id="71139"/>
    <lineage>
        <taxon>Eukaryota</taxon>
        <taxon>Viridiplantae</taxon>
        <taxon>Streptophyta</taxon>
        <taxon>Embryophyta</taxon>
        <taxon>Tracheophyta</taxon>
        <taxon>Spermatophyta</taxon>
        <taxon>Magnoliopsida</taxon>
        <taxon>eudicotyledons</taxon>
        <taxon>Gunneridae</taxon>
        <taxon>Pentapetalae</taxon>
        <taxon>rosids</taxon>
        <taxon>malvids</taxon>
        <taxon>Myrtales</taxon>
        <taxon>Myrtaceae</taxon>
        <taxon>Myrtoideae</taxon>
        <taxon>Eucalypteae</taxon>
        <taxon>Eucalyptus</taxon>
    </lineage>
</organism>
<dbReference type="EMBL" id="KK198758">
    <property type="protein sequence ID" value="KCW69210.1"/>
    <property type="molecule type" value="Genomic_DNA"/>
</dbReference>
<evidence type="ECO:0000256" key="1">
    <source>
        <dbReference type="SAM" id="MobiDB-lite"/>
    </source>
</evidence>
<accession>A0A059BU90</accession>
<protein>
    <submittedName>
        <fullName evidence="2">Uncharacterized protein</fullName>
    </submittedName>
</protein>